<comment type="caution">
    <text evidence="5">The sequence shown here is derived from an EMBL/GenBank/DDBJ whole genome shotgun (WGS) entry which is preliminary data.</text>
</comment>
<accession>T0ZDN2</accession>
<reference evidence="5" key="2">
    <citation type="journal article" date="2014" name="ISME J.">
        <title>Microbial stratification in low pH oxic and suboxic macroscopic growths along an acid mine drainage.</title>
        <authorList>
            <person name="Mendez-Garcia C."/>
            <person name="Mesa V."/>
            <person name="Sprenger R.R."/>
            <person name="Richter M."/>
            <person name="Diez M.S."/>
            <person name="Solano J."/>
            <person name="Bargiela R."/>
            <person name="Golyshina O.V."/>
            <person name="Manteca A."/>
            <person name="Ramos J.L."/>
            <person name="Gallego J.R."/>
            <person name="Llorente I."/>
            <person name="Martins Dos Santos V.A."/>
            <person name="Jensen O.N."/>
            <person name="Pelaez A.I."/>
            <person name="Sanchez J."/>
            <person name="Ferrer M."/>
        </authorList>
    </citation>
    <scope>NUCLEOTIDE SEQUENCE</scope>
</reference>
<dbReference type="AlphaFoldDB" id="T0ZDN2"/>
<dbReference type="GO" id="GO:0006535">
    <property type="term" value="P:cysteine biosynthetic process from serine"/>
    <property type="evidence" value="ECO:0007669"/>
    <property type="project" value="InterPro"/>
</dbReference>
<dbReference type="InterPro" id="IPR001926">
    <property type="entry name" value="TrpB-like_PALP"/>
</dbReference>
<dbReference type="Pfam" id="PF00291">
    <property type="entry name" value="PALP"/>
    <property type="match status" value="1"/>
</dbReference>
<evidence type="ECO:0000313" key="5">
    <source>
        <dbReference type="EMBL" id="EQD46236.1"/>
    </source>
</evidence>
<dbReference type="PROSITE" id="PS00901">
    <property type="entry name" value="CYS_SYNTHASE"/>
    <property type="match status" value="1"/>
</dbReference>
<dbReference type="Gene3D" id="3.40.50.1100">
    <property type="match status" value="2"/>
</dbReference>
<dbReference type="SUPFAM" id="SSF53686">
    <property type="entry name" value="Tryptophan synthase beta subunit-like PLP-dependent enzymes"/>
    <property type="match status" value="1"/>
</dbReference>
<evidence type="ECO:0000259" key="4">
    <source>
        <dbReference type="Pfam" id="PF00291"/>
    </source>
</evidence>
<feature type="non-terminal residue" evidence="5">
    <location>
        <position position="352"/>
    </location>
</feature>
<dbReference type="FunFam" id="3.40.50.1100:FF:000003">
    <property type="entry name" value="Cystathionine beta-synthase"/>
    <property type="match status" value="1"/>
</dbReference>
<dbReference type="EMBL" id="AUZZ01006469">
    <property type="protein sequence ID" value="EQD46236.1"/>
    <property type="molecule type" value="Genomic_DNA"/>
</dbReference>
<sequence>MKVYQSLLDLIGHTPILEVHGFDLGGSHLFLKLEHMNPGGSIKDRIGVGLIAAAEARGAIRPPGLLVEATAGNTGIALALAALRKGYSLLLIVPDKMSSEKIAQLRAMGAEIRITRSDVPRGHPEHYQDLAERIAHERGGYYVNQFANPDNPRVHERETGPEIWEQMGGELDVIVLGAGTTGTLTGVGRYLKRQNPKIEVVLADPLGSVLAGYLKTGQLTEKGRWLVEGIGEDHIPPICDLRLVDRAYTIPDHESFAAIRQLLKNTGLLAGTSTGTLLAAALRYAREASAPKRILTLACDTGTRYLSKAFNPDWLYEQGLTPRRNYGDLRDCVSHHYAQGEVASAAPTDSLE</sequence>
<dbReference type="CDD" id="cd01561">
    <property type="entry name" value="CBS_like"/>
    <property type="match status" value="1"/>
</dbReference>
<dbReference type="InterPro" id="IPR001216">
    <property type="entry name" value="P-phosphate_BS"/>
</dbReference>
<dbReference type="PANTHER" id="PTHR10314">
    <property type="entry name" value="CYSTATHIONINE BETA-SYNTHASE"/>
    <property type="match status" value="1"/>
</dbReference>
<organism evidence="5">
    <name type="scientific">mine drainage metagenome</name>
    <dbReference type="NCBI Taxonomy" id="410659"/>
    <lineage>
        <taxon>unclassified sequences</taxon>
        <taxon>metagenomes</taxon>
        <taxon>ecological metagenomes</taxon>
    </lineage>
</organism>
<evidence type="ECO:0000256" key="3">
    <source>
        <dbReference type="ARBA" id="ARBA00022898"/>
    </source>
</evidence>
<protein>
    <submittedName>
        <fullName evidence="5">Cystathionine beta-synthase</fullName>
    </submittedName>
</protein>
<comment type="similarity">
    <text evidence="2">Belongs to the cysteine synthase/cystathionine beta-synthase family.</text>
</comment>
<evidence type="ECO:0000256" key="2">
    <source>
        <dbReference type="ARBA" id="ARBA00007103"/>
    </source>
</evidence>
<proteinExistence type="inferred from homology"/>
<reference evidence="5" key="1">
    <citation type="submission" date="2013-08" db="EMBL/GenBank/DDBJ databases">
        <authorList>
            <person name="Mendez C."/>
            <person name="Richter M."/>
            <person name="Ferrer M."/>
            <person name="Sanchez J."/>
        </authorList>
    </citation>
    <scope>NUCLEOTIDE SEQUENCE</scope>
</reference>
<comment type="cofactor">
    <cofactor evidence="1">
        <name>pyridoxal 5'-phosphate</name>
        <dbReference type="ChEBI" id="CHEBI:597326"/>
    </cofactor>
</comment>
<dbReference type="FunFam" id="3.40.50.1100:FF:000118">
    <property type="entry name" value="Related to CYS4-cystathionine beta-synthase"/>
    <property type="match status" value="1"/>
</dbReference>
<gene>
    <name evidence="5" type="ORF">B2A_08967</name>
</gene>
<dbReference type="InterPro" id="IPR050214">
    <property type="entry name" value="Cys_Synth/Cystath_Beta-Synth"/>
</dbReference>
<evidence type="ECO:0000256" key="1">
    <source>
        <dbReference type="ARBA" id="ARBA00001933"/>
    </source>
</evidence>
<dbReference type="InterPro" id="IPR036052">
    <property type="entry name" value="TrpB-like_PALP_sf"/>
</dbReference>
<keyword evidence="3" id="KW-0663">Pyridoxal phosphate</keyword>
<feature type="domain" description="Tryptophan synthase beta chain-like PALP" evidence="4">
    <location>
        <begin position="9"/>
        <end position="300"/>
    </location>
</feature>
<name>T0ZDN2_9ZZZZ</name>